<accession>A0ACD5TUP3</accession>
<reference evidence="1" key="2">
    <citation type="submission" date="2025-09" db="UniProtKB">
        <authorList>
            <consortium name="EnsemblPlants"/>
        </authorList>
    </citation>
    <scope>IDENTIFICATION</scope>
</reference>
<evidence type="ECO:0000313" key="2">
    <source>
        <dbReference type="Proteomes" id="UP001732700"/>
    </source>
</evidence>
<dbReference type="Proteomes" id="UP001732700">
    <property type="component" value="Chromosome 1D"/>
</dbReference>
<keyword evidence="2" id="KW-1185">Reference proteome</keyword>
<name>A0ACD5TUP3_AVESA</name>
<reference evidence="1" key="1">
    <citation type="submission" date="2021-05" db="EMBL/GenBank/DDBJ databases">
        <authorList>
            <person name="Scholz U."/>
            <person name="Mascher M."/>
            <person name="Fiebig A."/>
        </authorList>
    </citation>
    <scope>NUCLEOTIDE SEQUENCE [LARGE SCALE GENOMIC DNA]</scope>
</reference>
<organism evidence="1 2">
    <name type="scientific">Avena sativa</name>
    <name type="common">Oat</name>
    <dbReference type="NCBI Taxonomy" id="4498"/>
    <lineage>
        <taxon>Eukaryota</taxon>
        <taxon>Viridiplantae</taxon>
        <taxon>Streptophyta</taxon>
        <taxon>Embryophyta</taxon>
        <taxon>Tracheophyta</taxon>
        <taxon>Spermatophyta</taxon>
        <taxon>Magnoliopsida</taxon>
        <taxon>Liliopsida</taxon>
        <taxon>Poales</taxon>
        <taxon>Poaceae</taxon>
        <taxon>BOP clade</taxon>
        <taxon>Pooideae</taxon>
        <taxon>Poodae</taxon>
        <taxon>Poeae</taxon>
        <taxon>Poeae Chloroplast Group 1 (Aveneae type)</taxon>
        <taxon>Aveninae</taxon>
        <taxon>Avena</taxon>
    </lineage>
</organism>
<proteinExistence type="predicted"/>
<protein>
    <submittedName>
        <fullName evidence="1">Uncharacterized protein</fullName>
    </submittedName>
</protein>
<evidence type="ECO:0000313" key="1">
    <source>
        <dbReference type="EnsemblPlants" id="AVESA.00010b.r2.1DG0131460.1.CDS"/>
    </source>
</evidence>
<sequence>MPIPIASLLLFFLVVAATVPSSRVAAADAAPQPRGFYINCGADKEVQEGSIKWVPDAAFVAVGNASKIDKPNILPVFSTLRHFPDTTARKYCYTIPAVKGSRYLVRTTYFYGGFDGGADPPIFDQIVDGTLWSAVNTTETSRRGMSTYFEMVAQAQGKSMSVCLARRPDTKASPFISTLELVDLEDSMYNTTDFGKYVLTTVARSALGVKGDIVSYPDDQYNRYWAPFTDGNPTVESHSLISPADFWNLPPARALKGGITTSRGKNLTVQWPTLELPLASYYVAFYFQDPRTASPYSWRVFDVAVNGKDFFRGLNASAAGVMVYSNMMQLTGKTEIVLTPNATSPVGPLINAGEIYQIVPVGGRTITRDVVAMDELARSLKNPPPDWAGDPCLPPQNSWTGVNCSPDSPVRVLSLDLRNRTLSGSLPDSIGNMTGMQTIILSCTKLSGPIPDFSSMQNLTALHLDGNQFSGPINPSLGKLINLRELYLNNNNLTGQIPASLLTKPGLVMRIEGNKLD</sequence>
<dbReference type="EnsemblPlants" id="AVESA.00010b.r2.1DG0131460.1">
    <property type="protein sequence ID" value="AVESA.00010b.r2.1DG0131460.1.CDS"/>
    <property type="gene ID" value="AVESA.00010b.r2.1DG0131460"/>
</dbReference>